<keyword evidence="3" id="KW-1185">Reference proteome</keyword>
<sequence>MAATAAGMLALTATLSPAAALAAPPSPSSVLVCLPDAPACQEVRGAPGDFRFWFRINNAPAPIGLTFTVNGTPASGSVTTQVVGEAIEGEFRPLTPLVSGDEACFSYAGGSGEHCAVAP</sequence>
<reference evidence="2 3" key="1">
    <citation type="submission" date="2019-03" db="EMBL/GenBank/DDBJ databases">
        <title>Draft genome sequences of novel Actinobacteria.</title>
        <authorList>
            <person name="Sahin N."/>
            <person name="Ay H."/>
            <person name="Saygin H."/>
        </authorList>
    </citation>
    <scope>NUCLEOTIDE SEQUENCE [LARGE SCALE GENOMIC DNA]</scope>
    <source>
        <strain evidence="2 3">KC712</strain>
    </source>
</reference>
<dbReference type="EMBL" id="SMKP01000002">
    <property type="protein sequence ID" value="TDD26206.1"/>
    <property type="molecule type" value="Genomic_DNA"/>
</dbReference>
<protein>
    <submittedName>
        <fullName evidence="2">Uncharacterized protein</fullName>
    </submittedName>
</protein>
<dbReference type="AlphaFoldDB" id="A0A4R4X711"/>
<dbReference type="Proteomes" id="UP000294543">
    <property type="component" value="Unassembled WGS sequence"/>
</dbReference>
<evidence type="ECO:0000256" key="1">
    <source>
        <dbReference type="SAM" id="SignalP"/>
    </source>
</evidence>
<feature type="signal peptide" evidence="1">
    <location>
        <begin position="1"/>
        <end position="22"/>
    </location>
</feature>
<dbReference type="OrthoDB" id="3542310at2"/>
<accession>A0A4R4X711</accession>
<keyword evidence="1" id="KW-0732">Signal</keyword>
<dbReference type="RefSeq" id="WP_132503704.1">
    <property type="nucleotide sequence ID" value="NZ_SMKP01000002.1"/>
</dbReference>
<name>A0A4R4X711_9ACTN</name>
<feature type="chain" id="PRO_5020787631" evidence="1">
    <location>
        <begin position="23"/>
        <end position="119"/>
    </location>
</feature>
<proteinExistence type="predicted"/>
<organism evidence="2 3">
    <name type="scientific">Nonomuraea diastatica</name>
    <dbReference type="NCBI Taxonomy" id="1848329"/>
    <lineage>
        <taxon>Bacteria</taxon>
        <taxon>Bacillati</taxon>
        <taxon>Actinomycetota</taxon>
        <taxon>Actinomycetes</taxon>
        <taxon>Streptosporangiales</taxon>
        <taxon>Streptosporangiaceae</taxon>
        <taxon>Nonomuraea</taxon>
    </lineage>
</organism>
<evidence type="ECO:0000313" key="2">
    <source>
        <dbReference type="EMBL" id="TDD26206.1"/>
    </source>
</evidence>
<comment type="caution">
    <text evidence="2">The sequence shown here is derived from an EMBL/GenBank/DDBJ whole genome shotgun (WGS) entry which is preliminary data.</text>
</comment>
<gene>
    <name evidence="2" type="ORF">E1294_01015</name>
</gene>
<evidence type="ECO:0000313" key="3">
    <source>
        <dbReference type="Proteomes" id="UP000294543"/>
    </source>
</evidence>